<accession>A0A8T3VTX8</accession>
<proteinExistence type="predicted"/>
<dbReference type="Proteomes" id="UP000713479">
    <property type="component" value="Unassembled WGS sequence"/>
</dbReference>
<name>A0A8T3VTX8_9EURY</name>
<comment type="caution">
    <text evidence="1">The sequence shown here is derived from an EMBL/GenBank/DDBJ whole genome shotgun (WGS) entry which is preliminary data.</text>
</comment>
<dbReference type="AlphaFoldDB" id="A0A8T3VTX8"/>
<sequence length="85" mass="9971">MKNLNADDEFCDNANKIFDVIFDTNPHGTYVEVLVIDYKDSIHVDIKYDGEKENLEHLKHNFPEDLLKYAEVLGFNTIEYEMNKS</sequence>
<evidence type="ECO:0000313" key="1">
    <source>
        <dbReference type="EMBL" id="MBE6511506.1"/>
    </source>
</evidence>
<dbReference type="EMBL" id="SUTF01000019">
    <property type="protein sequence ID" value="MBE6511506.1"/>
    <property type="molecule type" value="Genomic_DNA"/>
</dbReference>
<protein>
    <submittedName>
        <fullName evidence="1">Uncharacterized protein</fullName>
    </submittedName>
</protein>
<reference evidence="1" key="1">
    <citation type="submission" date="2019-04" db="EMBL/GenBank/DDBJ databases">
        <title>Evolution of Biomass-Degrading Anaerobic Consortia Revealed by Metagenomics.</title>
        <authorList>
            <person name="Peng X."/>
        </authorList>
    </citation>
    <scope>NUCLEOTIDE SEQUENCE</scope>
    <source>
        <strain evidence="1">SIG13</strain>
    </source>
</reference>
<gene>
    <name evidence="1" type="ORF">E7Z74_09680</name>
</gene>
<organism evidence="1 2">
    <name type="scientific">Methanobrevibacter millerae</name>
    <dbReference type="NCBI Taxonomy" id="230361"/>
    <lineage>
        <taxon>Archaea</taxon>
        <taxon>Methanobacteriati</taxon>
        <taxon>Methanobacteriota</taxon>
        <taxon>Methanomada group</taxon>
        <taxon>Methanobacteria</taxon>
        <taxon>Methanobacteriales</taxon>
        <taxon>Methanobacteriaceae</taxon>
        <taxon>Methanobrevibacter</taxon>
    </lineage>
</organism>
<evidence type="ECO:0000313" key="2">
    <source>
        <dbReference type="Proteomes" id="UP000713479"/>
    </source>
</evidence>